<reference evidence="1" key="1">
    <citation type="journal article" date="2020" name="Nature">
        <title>Giant virus diversity and host interactions through global metagenomics.</title>
        <authorList>
            <person name="Schulz F."/>
            <person name="Roux S."/>
            <person name="Paez-Espino D."/>
            <person name="Jungbluth S."/>
            <person name="Walsh D.A."/>
            <person name="Denef V.J."/>
            <person name="McMahon K.D."/>
            <person name="Konstantinidis K.T."/>
            <person name="Eloe-Fadrosh E.A."/>
            <person name="Kyrpides N.C."/>
            <person name="Woyke T."/>
        </authorList>
    </citation>
    <scope>NUCLEOTIDE SEQUENCE</scope>
    <source>
        <strain evidence="1">GVMAG-S-1016704-142</strain>
    </source>
</reference>
<dbReference type="AlphaFoldDB" id="A0A6C0LVB6"/>
<sequence>MENHDGPNVTHDPELVAIKSLDASQREYFKKIGKEMYGHLKFKGVDLMNTLKPPKEDLRAFVSNQLDDGIHPSALTEGEHKVMTDNFGPKWYENWGYVEGDLTEIITVDRN</sequence>
<name>A0A6C0LVB6_9ZZZZ</name>
<organism evidence="1">
    <name type="scientific">viral metagenome</name>
    <dbReference type="NCBI Taxonomy" id="1070528"/>
    <lineage>
        <taxon>unclassified sequences</taxon>
        <taxon>metagenomes</taxon>
        <taxon>organismal metagenomes</taxon>
    </lineage>
</organism>
<protein>
    <submittedName>
        <fullName evidence="1">Uncharacterized protein</fullName>
    </submittedName>
</protein>
<dbReference type="EMBL" id="MN740565">
    <property type="protein sequence ID" value="QHU33965.1"/>
    <property type="molecule type" value="Genomic_DNA"/>
</dbReference>
<proteinExistence type="predicted"/>
<accession>A0A6C0LVB6</accession>
<evidence type="ECO:0000313" key="1">
    <source>
        <dbReference type="EMBL" id="QHU33965.1"/>
    </source>
</evidence>